<evidence type="ECO:0000256" key="5">
    <source>
        <dbReference type="ARBA" id="ARBA00023136"/>
    </source>
</evidence>
<evidence type="ECO:0000256" key="2">
    <source>
        <dbReference type="ARBA" id="ARBA00022475"/>
    </source>
</evidence>
<evidence type="ECO:0000256" key="4">
    <source>
        <dbReference type="ARBA" id="ARBA00022989"/>
    </source>
</evidence>
<organism evidence="8">
    <name type="scientific">freshwater metagenome</name>
    <dbReference type="NCBI Taxonomy" id="449393"/>
    <lineage>
        <taxon>unclassified sequences</taxon>
        <taxon>metagenomes</taxon>
        <taxon>ecological metagenomes</taxon>
    </lineage>
</organism>
<keyword evidence="3 6" id="KW-0812">Transmembrane</keyword>
<evidence type="ECO:0000313" key="8">
    <source>
        <dbReference type="EMBL" id="CAB4636942.1"/>
    </source>
</evidence>
<proteinExistence type="predicted"/>
<feature type="transmembrane region" description="Helical" evidence="6">
    <location>
        <begin position="184"/>
        <end position="208"/>
    </location>
</feature>
<evidence type="ECO:0000259" key="7">
    <source>
        <dbReference type="Pfam" id="PF00482"/>
    </source>
</evidence>
<evidence type="ECO:0000256" key="6">
    <source>
        <dbReference type="SAM" id="Phobius"/>
    </source>
</evidence>
<comment type="subcellular location">
    <subcellularLocation>
        <location evidence="1">Cell membrane</location>
        <topology evidence="1">Multi-pass membrane protein</topology>
    </subcellularLocation>
</comment>
<dbReference type="Pfam" id="PF00482">
    <property type="entry name" value="T2SSF"/>
    <property type="match status" value="1"/>
</dbReference>
<feature type="domain" description="Type II secretion system protein GspF" evidence="7">
    <location>
        <begin position="76"/>
        <end position="201"/>
    </location>
</feature>
<dbReference type="EMBL" id="CAEZWA010000001">
    <property type="protein sequence ID" value="CAB4636942.1"/>
    <property type="molecule type" value="Genomic_DNA"/>
</dbReference>
<evidence type="ECO:0000256" key="1">
    <source>
        <dbReference type="ARBA" id="ARBA00004651"/>
    </source>
</evidence>
<keyword evidence="4 6" id="KW-1133">Transmembrane helix</keyword>
<gene>
    <name evidence="8" type="ORF">UFOPK2165_00015</name>
</gene>
<dbReference type="PANTHER" id="PTHR35007:SF2">
    <property type="entry name" value="PILUS ASSEMBLE PROTEIN"/>
    <property type="match status" value="1"/>
</dbReference>
<protein>
    <submittedName>
        <fullName evidence="8">Unannotated protein</fullName>
    </submittedName>
</protein>
<keyword evidence="2" id="KW-1003">Cell membrane</keyword>
<reference evidence="8" key="1">
    <citation type="submission" date="2020-05" db="EMBL/GenBank/DDBJ databases">
        <authorList>
            <person name="Chiriac C."/>
            <person name="Salcher M."/>
            <person name="Ghai R."/>
            <person name="Kavagutti S V."/>
        </authorList>
    </citation>
    <scope>NUCLEOTIDE SEQUENCE</scope>
</reference>
<keyword evidence="5 6" id="KW-0472">Membrane</keyword>
<accession>A0A6J6JIG2</accession>
<dbReference type="AlphaFoldDB" id="A0A6J6JIG2"/>
<name>A0A6J6JIG2_9ZZZZ</name>
<dbReference type="PANTHER" id="PTHR35007">
    <property type="entry name" value="INTEGRAL MEMBRANE PROTEIN-RELATED"/>
    <property type="match status" value="1"/>
</dbReference>
<dbReference type="InterPro" id="IPR018076">
    <property type="entry name" value="T2SS_GspF_dom"/>
</dbReference>
<dbReference type="GO" id="GO:0005886">
    <property type="term" value="C:plasma membrane"/>
    <property type="evidence" value="ECO:0007669"/>
    <property type="project" value="UniProtKB-SubCell"/>
</dbReference>
<evidence type="ECO:0000256" key="3">
    <source>
        <dbReference type="ARBA" id="ARBA00022692"/>
    </source>
</evidence>
<sequence>MIESIFFGFALSLGAWSLKSYLRTLQPVSLLDRITVSAASNSKSLNLGNYINELIGLRRKTSKKQASALYELPDLINLLAVGIAAGESLHSSLSFVSSRASGLVAEEFRIAMRALDLGSSLDRELTALAERLPQAQLMELCNKLMISLKRGTSLSDLLTEQSQSIRTEIQIQRIKQAGKNETRMMVPLVFLILPVTVLFAVFPSLSLLNIKII</sequence>